<dbReference type="RefSeq" id="WP_319613991.1">
    <property type="nucleotide sequence ID" value="NZ_JAWXYB010000018.1"/>
</dbReference>
<evidence type="ECO:0000256" key="5">
    <source>
        <dbReference type="SAM" id="Phobius"/>
    </source>
</evidence>
<dbReference type="Proteomes" id="UP001279553">
    <property type="component" value="Unassembled WGS sequence"/>
</dbReference>
<protein>
    <submittedName>
        <fullName evidence="7">Heme biosynthesis HemY N-terminal domain-containing protein</fullName>
    </submittedName>
</protein>
<keyword evidence="2 5" id="KW-0812">Transmembrane</keyword>
<dbReference type="EMBL" id="JAWXYB010000018">
    <property type="protein sequence ID" value="MDX5931074.1"/>
    <property type="molecule type" value="Genomic_DNA"/>
</dbReference>
<comment type="subcellular location">
    <subcellularLocation>
        <location evidence="1">Membrane</location>
    </subcellularLocation>
</comment>
<proteinExistence type="predicted"/>
<dbReference type="InterPro" id="IPR011990">
    <property type="entry name" value="TPR-like_helical_dom_sf"/>
</dbReference>
<evidence type="ECO:0000256" key="2">
    <source>
        <dbReference type="ARBA" id="ARBA00022692"/>
    </source>
</evidence>
<gene>
    <name evidence="7" type="ORF">SIL87_09895</name>
</gene>
<evidence type="ECO:0000313" key="7">
    <source>
        <dbReference type="EMBL" id="MDX5931074.1"/>
    </source>
</evidence>
<evidence type="ECO:0000313" key="8">
    <source>
        <dbReference type="Proteomes" id="UP001279553"/>
    </source>
</evidence>
<sequence length="396" mass="41865">MLRAFGFALVAIIVLALVWYVATLPGHVTIDFGHYAATASTPIAILLLAIVVFVGVLIVGIIRALLRSPARLARRRMITRRNNADAASLRALSAMAAGDDRTAGNHARIARQYAPDAPLTLYVAGESARRAGDHEAADAHFAALAQHRDAGFLGWRGLVHHRTQLSGNAAALAEAEAQARQAATAYPNSVWLRDQRVQLALSQSNFADAARLATDKPARAALAIMASRTATSGPLAIDWARDAVRSAPNLAPAYLALYAAHERAGHLWRAQRALVAGWKAAPHPDLATAYLSTIKLPLDRARAAQKLANANPGHPESEALLAQTARAADLAGEAQRHAAKANGVAGARWVCAACETVHPEWQASCRKCGTIGSLAWITPPPDPTTTALLPAPLPAD</sequence>
<name>A0AAW9DPU7_ACIAO</name>
<keyword evidence="3 5" id="KW-1133">Transmembrane helix</keyword>
<dbReference type="Pfam" id="PF07219">
    <property type="entry name" value="HemY_N"/>
    <property type="match status" value="1"/>
</dbReference>
<organism evidence="7 8">
    <name type="scientific">Acidiphilium acidophilum</name>
    <name type="common">Thiobacillus acidophilus</name>
    <dbReference type="NCBI Taxonomy" id="76588"/>
    <lineage>
        <taxon>Bacteria</taxon>
        <taxon>Pseudomonadati</taxon>
        <taxon>Pseudomonadota</taxon>
        <taxon>Alphaproteobacteria</taxon>
        <taxon>Acetobacterales</taxon>
        <taxon>Acidocellaceae</taxon>
        <taxon>Acidiphilium</taxon>
    </lineage>
</organism>
<reference evidence="7 8" key="1">
    <citation type="submission" date="2023-11" db="EMBL/GenBank/DDBJ databases">
        <title>MicrobeMod: A computational toolkit for identifying prokaryotic methylation and restriction-modification with nanopore sequencing.</title>
        <authorList>
            <person name="Crits-Christoph A."/>
            <person name="Kang S.C."/>
            <person name="Lee H."/>
            <person name="Ostrov N."/>
        </authorList>
    </citation>
    <scope>NUCLEOTIDE SEQUENCE [LARGE SCALE GENOMIC DNA]</scope>
    <source>
        <strain evidence="7 8">DSMZ 700</strain>
    </source>
</reference>
<evidence type="ECO:0000256" key="3">
    <source>
        <dbReference type="ARBA" id="ARBA00022989"/>
    </source>
</evidence>
<feature type="transmembrane region" description="Helical" evidence="5">
    <location>
        <begin position="42"/>
        <end position="66"/>
    </location>
</feature>
<accession>A0AAW9DPU7</accession>
<feature type="domain" description="HemY N-terminal" evidence="6">
    <location>
        <begin position="26"/>
        <end position="132"/>
    </location>
</feature>
<keyword evidence="8" id="KW-1185">Reference proteome</keyword>
<keyword evidence="4 5" id="KW-0472">Membrane</keyword>
<dbReference type="GO" id="GO:0016020">
    <property type="term" value="C:membrane"/>
    <property type="evidence" value="ECO:0007669"/>
    <property type="project" value="UniProtKB-SubCell"/>
</dbReference>
<dbReference type="Gene3D" id="1.25.40.10">
    <property type="entry name" value="Tetratricopeptide repeat domain"/>
    <property type="match status" value="1"/>
</dbReference>
<comment type="caution">
    <text evidence="7">The sequence shown here is derived from an EMBL/GenBank/DDBJ whole genome shotgun (WGS) entry which is preliminary data.</text>
</comment>
<dbReference type="AlphaFoldDB" id="A0AAW9DPU7"/>
<evidence type="ECO:0000259" key="6">
    <source>
        <dbReference type="Pfam" id="PF07219"/>
    </source>
</evidence>
<feature type="transmembrane region" description="Helical" evidence="5">
    <location>
        <begin position="5"/>
        <end position="22"/>
    </location>
</feature>
<dbReference type="InterPro" id="IPR010817">
    <property type="entry name" value="HemY_N"/>
</dbReference>
<evidence type="ECO:0000256" key="1">
    <source>
        <dbReference type="ARBA" id="ARBA00004370"/>
    </source>
</evidence>
<evidence type="ECO:0000256" key="4">
    <source>
        <dbReference type="ARBA" id="ARBA00023136"/>
    </source>
</evidence>